<reference evidence="3" key="1">
    <citation type="submission" date="2007-03" db="EMBL/GenBank/DDBJ databases">
        <title>Complete sequence of chromosome 1 of Burkholderia vietnamiensis G4.</title>
        <authorList>
            <consortium name="US DOE Joint Genome Institute"/>
            <person name="Copeland A."/>
            <person name="Lucas S."/>
            <person name="Lapidus A."/>
            <person name="Barry K."/>
            <person name="Detter J.C."/>
            <person name="Glavina del Rio T."/>
            <person name="Hammon N."/>
            <person name="Israni S."/>
            <person name="Dalin E."/>
            <person name="Tice H."/>
            <person name="Pitluck S."/>
            <person name="Chain P."/>
            <person name="Malfatti S."/>
            <person name="Shin M."/>
            <person name="Vergez L."/>
            <person name="Schmutz J."/>
            <person name="Larimer F."/>
            <person name="Land M."/>
            <person name="Hauser L."/>
            <person name="Kyrpides N."/>
            <person name="Tiedje J."/>
            <person name="Richardson P."/>
        </authorList>
    </citation>
    <scope>NUCLEOTIDE SEQUENCE [LARGE SCALE GENOMIC DNA]</scope>
    <source>
        <strain evidence="3">G4 / LMG 22486</strain>
    </source>
</reference>
<name>A4JFM2_BURVG</name>
<gene>
    <name evidence="2" type="ordered locus">Bcep1808_2073</name>
</gene>
<sequence length="98" mass="10825">MNAKQGQHSIDLLEEILASLGARAEPSIDLDTSQFRDEIGELRPDVVFRFDINGSAKAATAIRRDEQEAIDPPLDPATARQFPDEQEEADPPLDHETA</sequence>
<dbReference type="Proteomes" id="UP000002287">
    <property type="component" value="Chromosome 1"/>
</dbReference>
<evidence type="ECO:0000313" key="2">
    <source>
        <dbReference type="EMBL" id="ABO55075.1"/>
    </source>
</evidence>
<protein>
    <submittedName>
        <fullName evidence="2">Uncharacterized protein</fullName>
    </submittedName>
</protein>
<organism evidence="2 3">
    <name type="scientific">Burkholderia vietnamiensis (strain G4 / LMG 22486)</name>
    <name type="common">Burkholderia cepacia (strain R1808)</name>
    <dbReference type="NCBI Taxonomy" id="269482"/>
    <lineage>
        <taxon>Bacteria</taxon>
        <taxon>Pseudomonadati</taxon>
        <taxon>Pseudomonadota</taxon>
        <taxon>Betaproteobacteria</taxon>
        <taxon>Burkholderiales</taxon>
        <taxon>Burkholderiaceae</taxon>
        <taxon>Burkholderia</taxon>
        <taxon>Burkholderia cepacia complex</taxon>
    </lineage>
</organism>
<dbReference type="AlphaFoldDB" id="A4JFM2"/>
<dbReference type="HOGENOM" id="CLU_2328445_0_0_4"/>
<dbReference type="KEGG" id="bvi:Bcep1808_2073"/>
<feature type="region of interest" description="Disordered" evidence="1">
    <location>
        <begin position="59"/>
        <end position="98"/>
    </location>
</feature>
<dbReference type="EMBL" id="CP000614">
    <property type="protein sequence ID" value="ABO55075.1"/>
    <property type="molecule type" value="Genomic_DNA"/>
</dbReference>
<evidence type="ECO:0000313" key="3">
    <source>
        <dbReference type="Proteomes" id="UP000002287"/>
    </source>
</evidence>
<evidence type="ECO:0000256" key="1">
    <source>
        <dbReference type="SAM" id="MobiDB-lite"/>
    </source>
</evidence>
<accession>A4JFM2</accession>
<proteinExistence type="predicted"/>